<protein>
    <submittedName>
        <fullName evidence="1">Uncharacterized protein</fullName>
    </submittedName>
</protein>
<accession>A0A392PML4</accession>
<sequence>NIQQIKLKNHFGTRGVVVERTKGKSGREIAEMDYIVGVAGSDDGTILIREMGRVREERG</sequence>
<comment type="caution">
    <text evidence="1">The sequence shown here is derived from an EMBL/GenBank/DDBJ whole genome shotgun (WGS) entry which is preliminary data.</text>
</comment>
<keyword evidence="2" id="KW-1185">Reference proteome</keyword>
<evidence type="ECO:0000313" key="1">
    <source>
        <dbReference type="EMBL" id="MCI13318.1"/>
    </source>
</evidence>
<organism evidence="1 2">
    <name type="scientific">Trifolium medium</name>
    <dbReference type="NCBI Taxonomy" id="97028"/>
    <lineage>
        <taxon>Eukaryota</taxon>
        <taxon>Viridiplantae</taxon>
        <taxon>Streptophyta</taxon>
        <taxon>Embryophyta</taxon>
        <taxon>Tracheophyta</taxon>
        <taxon>Spermatophyta</taxon>
        <taxon>Magnoliopsida</taxon>
        <taxon>eudicotyledons</taxon>
        <taxon>Gunneridae</taxon>
        <taxon>Pentapetalae</taxon>
        <taxon>rosids</taxon>
        <taxon>fabids</taxon>
        <taxon>Fabales</taxon>
        <taxon>Fabaceae</taxon>
        <taxon>Papilionoideae</taxon>
        <taxon>50 kb inversion clade</taxon>
        <taxon>NPAAA clade</taxon>
        <taxon>Hologalegina</taxon>
        <taxon>IRL clade</taxon>
        <taxon>Trifolieae</taxon>
        <taxon>Trifolium</taxon>
    </lineage>
</organism>
<reference evidence="1 2" key="1">
    <citation type="journal article" date="2018" name="Front. Plant Sci.">
        <title>Red Clover (Trifolium pratense) and Zigzag Clover (T. medium) - A Picture of Genomic Similarities and Differences.</title>
        <authorList>
            <person name="Dluhosova J."/>
            <person name="Istvanek J."/>
            <person name="Nedelnik J."/>
            <person name="Repkova J."/>
        </authorList>
    </citation>
    <scope>NUCLEOTIDE SEQUENCE [LARGE SCALE GENOMIC DNA]</scope>
    <source>
        <strain evidence="2">cv. 10/8</strain>
        <tissue evidence="1">Leaf</tissue>
    </source>
</reference>
<proteinExistence type="predicted"/>
<dbReference type="Proteomes" id="UP000265520">
    <property type="component" value="Unassembled WGS sequence"/>
</dbReference>
<dbReference type="AlphaFoldDB" id="A0A392PML4"/>
<name>A0A392PML4_9FABA</name>
<feature type="non-terminal residue" evidence="1">
    <location>
        <position position="1"/>
    </location>
</feature>
<dbReference type="EMBL" id="LXQA010087838">
    <property type="protein sequence ID" value="MCI13318.1"/>
    <property type="molecule type" value="Genomic_DNA"/>
</dbReference>
<evidence type="ECO:0000313" key="2">
    <source>
        <dbReference type="Proteomes" id="UP000265520"/>
    </source>
</evidence>